<gene>
    <name evidence="1" type="ORF">HX018_06035</name>
</gene>
<dbReference type="PROSITE" id="PS51257">
    <property type="entry name" value="PROKAR_LIPOPROTEIN"/>
    <property type="match status" value="1"/>
</dbReference>
<dbReference type="Proteomes" id="UP001170954">
    <property type="component" value="Unassembled WGS sequence"/>
</dbReference>
<comment type="caution">
    <text evidence="1">The sequence shown here is derived from an EMBL/GenBank/DDBJ whole genome shotgun (WGS) entry which is preliminary data.</text>
</comment>
<reference evidence="1" key="2">
    <citation type="journal article" date="2022" name="Sci. Total Environ.">
        <title>Prevalence, transmission, and molecular epidemiology of tet(X)-positive bacteria among humans, animals, and environmental niches in China: An epidemiological, and genomic-based study.</title>
        <authorList>
            <person name="Dong N."/>
            <person name="Zeng Y."/>
            <person name="Cai C."/>
            <person name="Sun C."/>
            <person name="Lu J."/>
            <person name="Liu C."/>
            <person name="Zhou H."/>
            <person name="Sun Q."/>
            <person name="Shu L."/>
            <person name="Wang H."/>
            <person name="Wang Y."/>
            <person name="Wang S."/>
            <person name="Wu C."/>
            <person name="Chan E.W."/>
            <person name="Chen G."/>
            <person name="Shen Z."/>
            <person name="Chen S."/>
            <person name="Zhang R."/>
        </authorList>
    </citation>
    <scope>NUCLEOTIDE SEQUENCE</scope>
    <source>
        <strain evidence="1">R1692</strain>
    </source>
</reference>
<evidence type="ECO:0008006" key="3">
    <source>
        <dbReference type="Google" id="ProtNLM"/>
    </source>
</evidence>
<evidence type="ECO:0000313" key="1">
    <source>
        <dbReference type="EMBL" id="MDM1047792.1"/>
    </source>
</evidence>
<dbReference type="RefSeq" id="WP_286650801.1">
    <property type="nucleotide sequence ID" value="NZ_JACAGK010000012.1"/>
</dbReference>
<proteinExistence type="predicted"/>
<keyword evidence="2" id="KW-1185">Reference proteome</keyword>
<name>A0ABT7NKQ3_9SPHI</name>
<sequence length="505" mass="56192">MKTFNFIKQCTAVCLMLGLFLLQGCEKSETAADTDGNTTVLVKVVGSKTNEASTTLPQVKAFEVDIKSDNAENAQVQITAESSVENGFISSQSNLISSSKRSTATGLKAATNAEKGAKYRLMLYYKDSGKFYKSMMMNADELAKLELPSYNTFTWVAYSHNENKDIAVPSDVQNPKITSSINKPLLYSSGEIEVEGGQVTLDIQFKYLQAQVVVELNATQMYGKLVSVKAKFDKTDYIKTGTLNLRTGKMENVQSANISDLTFYDDVDGATKYASYYTIEPERLTQIGVIFSEIQVKLDESGEIRSGLTNAGVAQLVKFPFTNPGASKTLKAKLMVTGGYYLVRGIKWSPGYLYIHSDGSYRFRADQKYIRYRDCEFYWNWKSTTPKGKPGSGDPCLKVYPEGNWRMPTHAEITKMAGTKLAGGSNYVAYPDDQSPNKFMYLMTHGIMCGNYCTASCTGYGKIWSSTQKSSCYAYILEIEPTCRKAWVTHLSTTYRLPVRCVKNN</sequence>
<accession>A0ABT7NKQ3</accession>
<reference evidence="1" key="1">
    <citation type="submission" date="2020-06" db="EMBL/GenBank/DDBJ databases">
        <authorList>
            <person name="Dong N."/>
        </authorList>
    </citation>
    <scope>NUCLEOTIDE SEQUENCE</scope>
    <source>
        <strain evidence="1">R1692</strain>
    </source>
</reference>
<protein>
    <recommendedName>
        <fullName evidence="3">Fibrobacter succinogenes major paralogous domain-containing protein</fullName>
    </recommendedName>
</protein>
<organism evidence="1 2">
    <name type="scientific">Sphingobacterium hotanense</name>
    <dbReference type="NCBI Taxonomy" id="649196"/>
    <lineage>
        <taxon>Bacteria</taxon>
        <taxon>Pseudomonadati</taxon>
        <taxon>Bacteroidota</taxon>
        <taxon>Sphingobacteriia</taxon>
        <taxon>Sphingobacteriales</taxon>
        <taxon>Sphingobacteriaceae</taxon>
        <taxon>Sphingobacterium</taxon>
    </lineage>
</organism>
<evidence type="ECO:0000313" key="2">
    <source>
        <dbReference type="Proteomes" id="UP001170954"/>
    </source>
</evidence>
<dbReference type="EMBL" id="JACAGK010000012">
    <property type="protein sequence ID" value="MDM1047792.1"/>
    <property type="molecule type" value="Genomic_DNA"/>
</dbReference>